<evidence type="ECO:0000256" key="1">
    <source>
        <dbReference type="ARBA" id="ARBA00022669"/>
    </source>
</evidence>
<evidence type="ECO:0000256" key="4">
    <source>
        <dbReference type="ARBA" id="ARBA00044955"/>
    </source>
</evidence>
<organism evidence="8 9">
    <name type="scientific">Colletotrichum karsti</name>
    <dbReference type="NCBI Taxonomy" id="1095194"/>
    <lineage>
        <taxon>Eukaryota</taxon>
        <taxon>Fungi</taxon>
        <taxon>Dikarya</taxon>
        <taxon>Ascomycota</taxon>
        <taxon>Pezizomycotina</taxon>
        <taxon>Sordariomycetes</taxon>
        <taxon>Hypocreomycetidae</taxon>
        <taxon>Glomerellales</taxon>
        <taxon>Glomerellaceae</taxon>
        <taxon>Colletotrichum</taxon>
        <taxon>Colletotrichum boninense species complex</taxon>
    </lineage>
</organism>
<keyword evidence="2 6" id="KW-0732">Signal</keyword>
<dbReference type="InterPro" id="IPR052210">
    <property type="entry name" value="LysM1-like"/>
</dbReference>
<proteinExistence type="inferred from homology"/>
<feature type="compositionally biased region" description="Polar residues" evidence="5">
    <location>
        <begin position="140"/>
        <end position="149"/>
    </location>
</feature>
<dbReference type="PANTHER" id="PTHR34997:SF2">
    <property type="entry name" value="LYSM DOMAIN-CONTAINING PROTEIN-RELATED"/>
    <property type="match status" value="1"/>
</dbReference>
<dbReference type="GeneID" id="62163712"/>
<gene>
    <name evidence="8" type="ORF">CkaCkLH20_07922</name>
</gene>
<dbReference type="RefSeq" id="XP_038744246.1">
    <property type="nucleotide sequence ID" value="XM_038890638.1"/>
</dbReference>
<dbReference type="Pfam" id="PF01476">
    <property type="entry name" value="LysM"/>
    <property type="match status" value="2"/>
</dbReference>
<feature type="signal peptide" evidence="6">
    <location>
        <begin position="1"/>
        <end position="20"/>
    </location>
</feature>
<dbReference type="PANTHER" id="PTHR34997">
    <property type="entry name" value="AM15"/>
    <property type="match status" value="1"/>
</dbReference>
<dbReference type="PROSITE" id="PS51782">
    <property type="entry name" value="LYSM"/>
    <property type="match status" value="3"/>
</dbReference>
<reference evidence="8" key="1">
    <citation type="submission" date="2020-03" db="EMBL/GenBank/DDBJ databases">
        <authorList>
            <person name="He L."/>
        </authorList>
    </citation>
    <scope>NUCLEOTIDE SEQUENCE</scope>
    <source>
        <strain evidence="8">CkLH20</strain>
    </source>
</reference>
<dbReference type="EMBL" id="JAATWM020000025">
    <property type="protein sequence ID" value="KAF9874785.1"/>
    <property type="molecule type" value="Genomic_DNA"/>
</dbReference>
<protein>
    <recommendedName>
        <fullName evidence="7">LysM domain-containing protein</fullName>
    </recommendedName>
</protein>
<evidence type="ECO:0000256" key="2">
    <source>
        <dbReference type="ARBA" id="ARBA00022729"/>
    </source>
</evidence>
<name>A0A9P6LJF0_9PEZI</name>
<keyword evidence="1" id="KW-0147">Chitin-binding</keyword>
<evidence type="ECO:0000256" key="3">
    <source>
        <dbReference type="ARBA" id="ARBA00023026"/>
    </source>
</evidence>
<reference evidence="8" key="2">
    <citation type="submission" date="2020-11" db="EMBL/GenBank/DDBJ databases">
        <title>Whole genome sequencing of Colletotrichum sp.</title>
        <authorList>
            <person name="Li H."/>
        </authorList>
    </citation>
    <scope>NUCLEOTIDE SEQUENCE</scope>
    <source>
        <strain evidence="8">CkLH20</strain>
    </source>
</reference>
<dbReference type="OrthoDB" id="2281372at2759"/>
<feature type="compositionally biased region" description="Low complexity" evidence="5">
    <location>
        <begin position="104"/>
        <end position="138"/>
    </location>
</feature>
<feature type="domain" description="LysM" evidence="7">
    <location>
        <begin position="239"/>
        <end position="285"/>
    </location>
</feature>
<comment type="caution">
    <text evidence="8">The sequence shown here is derived from an EMBL/GenBank/DDBJ whole genome shotgun (WGS) entry which is preliminary data.</text>
</comment>
<dbReference type="CDD" id="cd00118">
    <property type="entry name" value="LysM"/>
    <property type="match status" value="2"/>
</dbReference>
<comment type="similarity">
    <text evidence="4">Belongs to the secreted LysM effector family.</text>
</comment>
<evidence type="ECO:0000256" key="6">
    <source>
        <dbReference type="SAM" id="SignalP"/>
    </source>
</evidence>
<dbReference type="InterPro" id="IPR018392">
    <property type="entry name" value="LysM"/>
</dbReference>
<dbReference type="SUPFAM" id="SSF54106">
    <property type="entry name" value="LysM domain"/>
    <property type="match status" value="2"/>
</dbReference>
<dbReference type="GO" id="GO:0008061">
    <property type="term" value="F:chitin binding"/>
    <property type="evidence" value="ECO:0007669"/>
    <property type="project" value="UniProtKB-KW"/>
</dbReference>
<feature type="domain" description="LysM" evidence="7">
    <location>
        <begin position="49"/>
        <end position="94"/>
    </location>
</feature>
<evidence type="ECO:0000256" key="5">
    <source>
        <dbReference type="SAM" id="MobiDB-lite"/>
    </source>
</evidence>
<dbReference type="AlphaFoldDB" id="A0A9P6LJF0"/>
<sequence length="287" mass="30141">MSSLFYKLLLVAGLAQAAFGRAGRAGVVRRDGPTPSLDYDPNTTEYCSWWADITSATSCSSLLSNNFISLEEFRRWNPSITADCSVQVGKSYCVETTNEPPPSTSTSSSRSASATSTRPPSVTSTTTTSAPPTTTKPPNGTETPSPTQPQIVTNCDAFYFVKQGDTCDAIIKAHGITLAQFLSWNPSAGSSCTGLWAEAYACVSIIGHEPSIPSTTTTAGNGIATPTPTLPDMVTNCDSFYMVKSGDTCAAIASKSGITTAQILSWNPNVGSSCSGLWLDYVSNAFA</sequence>
<accession>A0A9P6LJF0</accession>
<feature type="chain" id="PRO_5040515785" description="LysM domain-containing protein" evidence="6">
    <location>
        <begin position="21"/>
        <end position="287"/>
    </location>
</feature>
<dbReference type="SMART" id="SM00257">
    <property type="entry name" value="LysM"/>
    <property type="match status" value="3"/>
</dbReference>
<dbReference type="Gene3D" id="3.10.350.10">
    <property type="entry name" value="LysM domain"/>
    <property type="match status" value="3"/>
</dbReference>
<dbReference type="InterPro" id="IPR036779">
    <property type="entry name" value="LysM_dom_sf"/>
</dbReference>
<keyword evidence="3" id="KW-0843">Virulence</keyword>
<feature type="domain" description="LysM" evidence="7">
    <location>
        <begin position="157"/>
        <end position="203"/>
    </location>
</feature>
<feature type="region of interest" description="Disordered" evidence="5">
    <location>
        <begin position="96"/>
        <end position="149"/>
    </location>
</feature>
<dbReference type="Proteomes" id="UP000781932">
    <property type="component" value="Unassembled WGS sequence"/>
</dbReference>
<evidence type="ECO:0000313" key="8">
    <source>
        <dbReference type="EMBL" id="KAF9874785.1"/>
    </source>
</evidence>
<keyword evidence="9" id="KW-1185">Reference proteome</keyword>
<evidence type="ECO:0000313" key="9">
    <source>
        <dbReference type="Proteomes" id="UP000781932"/>
    </source>
</evidence>
<evidence type="ECO:0000259" key="7">
    <source>
        <dbReference type="PROSITE" id="PS51782"/>
    </source>
</evidence>